<evidence type="ECO:0000313" key="2">
    <source>
        <dbReference type="Proteomes" id="UP000028480"/>
    </source>
</evidence>
<reference evidence="1" key="1">
    <citation type="submission" date="2013-07" db="EMBL/GenBank/DDBJ databases">
        <title>Sub-species coevolution in mutualistic symbiosis.</title>
        <authorList>
            <person name="Murfin K."/>
            <person name="Klassen J."/>
            <person name="Lee M."/>
            <person name="Forst S."/>
            <person name="Stock P."/>
            <person name="Goodrich-Blair H."/>
        </authorList>
    </citation>
    <scope>NUCLEOTIDE SEQUENCE [LARGE SCALE GENOMIC DNA]</scope>
    <source>
        <strain evidence="1">Intermedium</strain>
    </source>
</reference>
<organism evidence="1 2">
    <name type="scientific">Xenorhabdus bovienii str. Intermedium</name>
    <dbReference type="NCBI Taxonomy" id="1379677"/>
    <lineage>
        <taxon>Bacteria</taxon>
        <taxon>Pseudomonadati</taxon>
        <taxon>Pseudomonadota</taxon>
        <taxon>Gammaproteobacteria</taxon>
        <taxon>Enterobacterales</taxon>
        <taxon>Morganellaceae</taxon>
        <taxon>Xenorhabdus</taxon>
    </lineage>
</organism>
<protein>
    <submittedName>
        <fullName evidence="1">Sb55 (Modular protein)</fullName>
    </submittedName>
</protein>
<dbReference type="RefSeq" id="WP_051874761.1">
    <property type="nucleotide sequence ID" value="NZ_CAWLWA010000018.1"/>
</dbReference>
<evidence type="ECO:0000313" key="1">
    <source>
        <dbReference type="EMBL" id="CDH32995.1"/>
    </source>
</evidence>
<name>A0A077QIF0_XENBV</name>
<dbReference type="AlphaFoldDB" id="A0A077QIF0"/>
<gene>
    <name evidence="1" type="ORF">XBI1_230005</name>
</gene>
<accession>A0A077QIF0</accession>
<dbReference type="EMBL" id="CBTB010000146">
    <property type="protein sequence ID" value="CDH32995.1"/>
    <property type="molecule type" value="Genomic_DNA"/>
</dbReference>
<comment type="caution">
    <text evidence="1">The sequence shown here is derived from an EMBL/GenBank/DDBJ whole genome shotgun (WGS) entry which is preliminary data.</text>
</comment>
<dbReference type="HOGENOM" id="CLU_165572_0_0_6"/>
<proteinExistence type="predicted"/>
<sequence>MTELNFEAIGRCKVLREKIEALHTRRHQCVYKLRDETSRLTFSDGHLIPEIAEFDRDLMQSQMKDIALVDSDLMHTVHEFNIWCQEAGEPSIKLNPSTKKELEKLKPLPFGGFPGSALLRR</sequence>
<dbReference type="Proteomes" id="UP000028480">
    <property type="component" value="Unassembled WGS sequence"/>
</dbReference>